<proteinExistence type="predicted"/>
<keyword evidence="2 4" id="KW-0238">DNA-binding</keyword>
<dbReference type="SUPFAM" id="SSF46689">
    <property type="entry name" value="Homeodomain-like"/>
    <property type="match status" value="1"/>
</dbReference>
<keyword evidence="7" id="KW-1185">Reference proteome</keyword>
<name>A0A7G1P4D8_9ACTN</name>
<keyword evidence="1" id="KW-0805">Transcription regulation</keyword>
<organism evidence="6 7">
    <name type="scientific">Streptomyces aurantiacus</name>
    <dbReference type="NCBI Taxonomy" id="47760"/>
    <lineage>
        <taxon>Bacteria</taxon>
        <taxon>Bacillati</taxon>
        <taxon>Actinomycetota</taxon>
        <taxon>Actinomycetes</taxon>
        <taxon>Kitasatosporales</taxon>
        <taxon>Streptomycetaceae</taxon>
        <taxon>Streptomyces</taxon>
        <taxon>Streptomyces aurantiacus group</taxon>
    </lineage>
</organism>
<dbReference type="GO" id="GO:0000976">
    <property type="term" value="F:transcription cis-regulatory region binding"/>
    <property type="evidence" value="ECO:0007669"/>
    <property type="project" value="TreeGrafter"/>
</dbReference>
<dbReference type="GO" id="GO:0003700">
    <property type="term" value="F:DNA-binding transcription factor activity"/>
    <property type="evidence" value="ECO:0007669"/>
    <property type="project" value="TreeGrafter"/>
</dbReference>
<dbReference type="KEGG" id="sgm:GCM10017557_35260"/>
<evidence type="ECO:0000313" key="6">
    <source>
        <dbReference type="EMBL" id="BCL28667.1"/>
    </source>
</evidence>
<dbReference type="InterPro" id="IPR050109">
    <property type="entry name" value="HTH-type_TetR-like_transc_reg"/>
</dbReference>
<dbReference type="Proteomes" id="UP000516444">
    <property type="component" value="Chromosome"/>
</dbReference>
<feature type="domain" description="HTH tetR-type" evidence="5">
    <location>
        <begin position="63"/>
        <end position="123"/>
    </location>
</feature>
<sequence length="271" mass="30071">MWMALMGAPETVECRMYSDWKFTVAVNITPLHYSVVMSTVDWTAWHPQPVEPDAGGLRQRKKRLLRQRLSDTATEMFLERGFDAVRVSEIAQVCGVSEKTVFNYFPTKESLVLDRGETTLASLRAGLADTDHSPVEVALRILFDELRAMTSWIAAQDDPHQAAVTIRRFGALTRSTPSLRAYHQDMTDRLVTVAAEALAQRTHREPDDPEPQIAATALLGLWSIQFQSLGKNLDGSRTPTQIHEAVTADVGRAAKLIDTGLASLEDAAPTR</sequence>
<gene>
    <name evidence="6" type="ORF">GCM10017557_35260</name>
</gene>
<dbReference type="PROSITE" id="PS50977">
    <property type="entry name" value="HTH_TETR_2"/>
    <property type="match status" value="1"/>
</dbReference>
<accession>A0A7G1P4D8</accession>
<dbReference type="EMBL" id="AP023440">
    <property type="protein sequence ID" value="BCL28667.1"/>
    <property type="molecule type" value="Genomic_DNA"/>
</dbReference>
<evidence type="ECO:0000256" key="2">
    <source>
        <dbReference type="ARBA" id="ARBA00023125"/>
    </source>
</evidence>
<dbReference type="PRINTS" id="PR00455">
    <property type="entry name" value="HTHTETR"/>
</dbReference>
<dbReference type="InterPro" id="IPR041347">
    <property type="entry name" value="MftR_C"/>
</dbReference>
<dbReference type="PANTHER" id="PTHR30055">
    <property type="entry name" value="HTH-TYPE TRANSCRIPTIONAL REGULATOR RUTR"/>
    <property type="match status" value="1"/>
</dbReference>
<evidence type="ECO:0000256" key="1">
    <source>
        <dbReference type="ARBA" id="ARBA00023015"/>
    </source>
</evidence>
<protein>
    <submittedName>
        <fullName evidence="6">TetR family transcriptional regulator</fullName>
    </submittedName>
</protein>
<dbReference type="Gene3D" id="1.10.357.10">
    <property type="entry name" value="Tetracycline Repressor, domain 2"/>
    <property type="match status" value="1"/>
</dbReference>
<dbReference type="Pfam" id="PF17754">
    <property type="entry name" value="TetR_C_14"/>
    <property type="match status" value="1"/>
</dbReference>
<evidence type="ECO:0000313" key="7">
    <source>
        <dbReference type="Proteomes" id="UP000516444"/>
    </source>
</evidence>
<evidence type="ECO:0000256" key="4">
    <source>
        <dbReference type="PROSITE-ProRule" id="PRU00335"/>
    </source>
</evidence>
<keyword evidence="3" id="KW-0804">Transcription</keyword>
<reference evidence="6 7" key="1">
    <citation type="journal article" date="2014" name="Int. J. Syst. Evol. Microbiol.">
        <title>Complete genome sequence of Corynebacterium casei LMG S-19264T (=DSM 44701T), isolated from a smear-ripened cheese.</title>
        <authorList>
            <consortium name="US DOE Joint Genome Institute (JGI-PGF)"/>
            <person name="Walter F."/>
            <person name="Albersmeier A."/>
            <person name="Kalinowski J."/>
            <person name="Ruckert C."/>
        </authorList>
    </citation>
    <scope>NUCLEOTIDE SEQUENCE [LARGE SCALE GENOMIC DNA]</scope>
    <source>
        <strain evidence="6 7">JCM 4677</strain>
    </source>
</reference>
<evidence type="ECO:0000256" key="3">
    <source>
        <dbReference type="ARBA" id="ARBA00023163"/>
    </source>
</evidence>
<dbReference type="InterPro" id="IPR009057">
    <property type="entry name" value="Homeodomain-like_sf"/>
</dbReference>
<dbReference type="AlphaFoldDB" id="A0A7G1P4D8"/>
<feature type="DNA-binding region" description="H-T-H motif" evidence="4">
    <location>
        <begin position="86"/>
        <end position="105"/>
    </location>
</feature>
<evidence type="ECO:0000259" key="5">
    <source>
        <dbReference type="PROSITE" id="PS50977"/>
    </source>
</evidence>
<dbReference type="PANTHER" id="PTHR30055:SF234">
    <property type="entry name" value="HTH-TYPE TRANSCRIPTIONAL REGULATOR BETI"/>
    <property type="match status" value="1"/>
</dbReference>
<dbReference type="Pfam" id="PF00440">
    <property type="entry name" value="TetR_N"/>
    <property type="match status" value="1"/>
</dbReference>
<dbReference type="InterPro" id="IPR001647">
    <property type="entry name" value="HTH_TetR"/>
</dbReference>